<evidence type="ECO:0000259" key="1">
    <source>
        <dbReference type="PROSITE" id="PS51352"/>
    </source>
</evidence>
<accession>A0A381V4P3</accession>
<dbReference type="CDD" id="cd02966">
    <property type="entry name" value="TlpA_like_family"/>
    <property type="match status" value="1"/>
</dbReference>
<dbReference type="InterPro" id="IPR050553">
    <property type="entry name" value="Thioredoxin_ResA/DsbE_sf"/>
</dbReference>
<dbReference type="InterPro" id="IPR013766">
    <property type="entry name" value="Thioredoxin_domain"/>
</dbReference>
<feature type="domain" description="Thioredoxin" evidence="1">
    <location>
        <begin position="20"/>
        <end position="165"/>
    </location>
</feature>
<dbReference type="Gene3D" id="3.40.30.10">
    <property type="entry name" value="Glutaredoxin"/>
    <property type="match status" value="1"/>
</dbReference>
<proteinExistence type="predicted"/>
<reference evidence="2" key="1">
    <citation type="submission" date="2018-05" db="EMBL/GenBank/DDBJ databases">
        <authorList>
            <person name="Lanie J.A."/>
            <person name="Ng W.-L."/>
            <person name="Kazmierczak K.M."/>
            <person name="Andrzejewski T.M."/>
            <person name="Davidsen T.M."/>
            <person name="Wayne K.J."/>
            <person name="Tettelin H."/>
            <person name="Glass J.I."/>
            <person name="Rusch D."/>
            <person name="Podicherti R."/>
            <person name="Tsui H.-C.T."/>
            <person name="Winkler M.E."/>
        </authorList>
    </citation>
    <scope>NUCLEOTIDE SEQUENCE</scope>
</reference>
<dbReference type="InterPro" id="IPR000866">
    <property type="entry name" value="AhpC/TSA"/>
</dbReference>
<evidence type="ECO:0000313" key="2">
    <source>
        <dbReference type="EMBL" id="SVA34637.1"/>
    </source>
</evidence>
<organism evidence="2">
    <name type="scientific">marine metagenome</name>
    <dbReference type="NCBI Taxonomy" id="408172"/>
    <lineage>
        <taxon>unclassified sequences</taxon>
        <taxon>metagenomes</taxon>
        <taxon>ecological metagenomes</taxon>
    </lineage>
</organism>
<dbReference type="PANTHER" id="PTHR42852:SF17">
    <property type="entry name" value="THIOREDOXIN-LIKE PROTEIN HI_1115"/>
    <property type="match status" value="1"/>
</dbReference>
<dbReference type="GO" id="GO:0016491">
    <property type="term" value="F:oxidoreductase activity"/>
    <property type="evidence" value="ECO:0007669"/>
    <property type="project" value="InterPro"/>
</dbReference>
<sequence>MKYLPITLCLVVFLSGCSFTENTKIAPPFKIELYETVDYKKNTVFDLRLQGGKPTIVNFWFPSCPPCIAEFPKIDQFYLENKNSVNVVGIQLLGLDSAQDGQDFVKEKHIHFAVGADPLGKVSVNYHIKVYPTTVFVDSQGQIAGHWQGEITIEELDQQLLILQNKAN</sequence>
<dbReference type="PROSITE" id="PS51257">
    <property type="entry name" value="PROKAR_LIPOPROTEIN"/>
    <property type="match status" value="1"/>
</dbReference>
<name>A0A381V4P3_9ZZZZ</name>
<protein>
    <recommendedName>
        <fullName evidence="1">Thioredoxin domain-containing protein</fullName>
    </recommendedName>
</protein>
<dbReference type="PANTHER" id="PTHR42852">
    <property type="entry name" value="THIOL:DISULFIDE INTERCHANGE PROTEIN DSBE"/>
    <property type="match status" value="1"/>
</dbReference>
<dbReference type="InterPro" id="IPR036249">
    <property type="entry name" value="Thioredoxin-like_sf"/>
</dbReference>
<dbReference type="SUPFAM" id="SSF52833">
    <property type="entry name" value="Thioredoxin-like"/>
    <property type="match status" value="1"/>
</dbReference>
<dbReference type="GO" id="GO:0016209">
    <property type="term" value="F:antioxidant activity"/>
    <property type="evidence" value="ECO:0007669"/>
    <property type="project" value="InterPro"/>
</dbReference>
<dbReference type="EMBL" id="UINC01007695">
    <property type="protein sequence ID" value="SVA34637.1"/>
    <property type="molecule type" value="Genomic_DNA"/>
</dbReference>
<gene>
    <name evidence="2" type="ORF">METZ01_LOCUS87491</name>
</gene>
<dbReference type="Pfam" id="PF00578">
    <property type="entry name" value="AhpC-TSA"/>
    <property type="match status" value="1"/>
</dbReference>
<dbReference type="AlphaFoldDB" id="A0A381V4P3"/>
<dbReference type="PROSITE" id="PS51352">
    <property type="entry name" value="THIOREDOXIN_2"/>
    <property type="match status" value="1"/>
</dbReference>